<dbReference type="PROSITE" id="PS50262">
    <property type="entry name" value="G_PROTEIN_RECEP_F1_2"/>
    <property type="match status" value="1"/>
</dbReference>
<evidence type="ECO:0000313" key="12">
    <source>
        <dbReference type="Proteomes" id="UP000036681"/>
    </source>
</evidence>
<dbReference type="InterPro" id="IPR002233">
    <property type="entry name" value="ADR_fam"/>
</dbReference>
<evidence type="ECO:0000256" key="3">
    <source>
        <dbReference type="ARBA" id="ARBA00022692"/>
    </source>
</evidence>
<dbReference type="Pfam" id="PF00001">
    <property type="entry name" value="7tm_1"/>
    <property type="match status" value="1"/>
</dbReference>
<feature type="transmembrane region" description="Helical" evidence="10">
    <location>
        <begin position="46"/>
        <end position="67"/>
    </location>
</feature>
<evidence type="ECO:0000313" key="13">
    <source>
        <dbReference type="WBParaSite" id="ALUE_0001143101-mRNA-1"/>
    </source>
</evidence>
<comment type="similarity">
    <text evidence="9">Belongs to the G-protein coupled receptor 1 family.</text>
</comment>
<dbReference type="PRINTS" id="PR01103">
    <property type="entry name" value="ADRENERGICR"/>
</dbReference>
<dbReference type="GO" id="GO:0043410">
    <property type="term" value="P:positive regulation of MAPK cascade"/>
    <property type="evidence" value="ECO:0007669"/>
    <property type="project" value="TreeGrafter"/>
</dbReference>
<evidence type="ECO:0000256" key="2">
    <source>
        <dbReference type="ARBA" id="ARBA00022475"/>
    </source>
</evidence>
<dbReference type="InterPro" id="IPR000276">
    <property type="entry name" value="GPCR_Rhodpsn"/>
</dbReference>
<dbReference type="SUPFAM" id="SSF81321">
    <property type="entry name" value="Family A G protein-coupled receptor-like"/>
    <property type="match status" value="1"/>
</dbReference>
<feature type="transmembrane region" description="Helical" evidence="10">
    <location>
        <begin position="122"/>
        <end position="146"/>
    </location>
</feature>
<feature type="transmembrane region" description="Helical" evidence="10">
    <location>
        <begin position="335"/>
        <end position="354"/>
    </location>
</feature>
<dbReference type="SMART" id="SM01381">
    <property type="entry name" value="7TM_GPCR_Srsx"/>
    <property type="match status" value="1"/>
</dbReference>
<keyword evidence="8 9" id="KW-0807">Transducer</keyword>
<keyword evidence="6 10" id="KW-0472">Membrane</keyword>
<evidence type="ECO:0000256" key="10">
    <source>
        <dbReference type="SAM" id="Phobius"/>
    </source>
</evidence>
<keyword evidence="4 10" id="KW-1133">Transmembrane helix</keyword>
<evidence type="ECO:0000256" key="4">
    <source>
        <dbReference type="ARBA" id="ARBA00022989"/>
    </source>
</evidence>
<dbReference type="PANTHER" id="PTHR24248:SF187">
    <property type="entry name" value="OCTOPAMINE RECEPTOR BETA-2R"/>
    <property type="match status" value="1"/>
</dbReference>
<dbReference type="GO" id="GO:0005886">
    <property type="term" value="C:plasma membrane"/>
    <property type="evidence" value="ECO:0007669"/>
    <property type="project" value="UniProtKB-SubCell"/>
</dbReference>
<sequence>MEQLVASLGLLLLFTALILLALGGNSLVCAAVYFDRTLRRQPENLFLVSLAVSDLLVSVLVMVFAAANDLLGYWPFGRVYCQLWISCDITCSTASILNLCAIALDRYWHISRPMAYVSRRRITYGIVVVWMSSALIGFAQIAFGFAQQKEHEMELLTHELLQNGSSKPTCQLLLKPLYAVGSSMCSFFVPATVMVLLYTRLYLYARKHVRSIRTQLKQATGFLIMQLASEKIREGLPSMHKTCPCANAYAASSDNPNKNVVSEDQALGTVLSPGAVSVTAMLVGSTDIYLHKLLLFRLTLGVIMGTFLVCWLPFFCINVFRSLLPDLVSHTQFQAVTWLGYANSTANPLIYSILNRDFRRAFKRILQGIFVCSKTARSFDDIQGCAQTPKEIKVRWEDFMQ</sequence>
<feature type="transmembrane region" description="Helical" evidence="10">
    <location>
        <begin position="294"/>
        <end position="315"/>
    </location>
</feature>
<comment type="subcellular location">
    <subcellularLocation>
        <location evidence="1">Cell membrane</location>
        <topology evidence="1">Multi-pass membrane protein</topology>
    </subcellularLocation>
</comment>
<evidence type="ECO:0000256" key="5">
    <source>
        <dbReference type="ARBA" id="ARBA00023040"/>
    </source>
</evidence>
<evidence type="ECO:0000256" key="6">
    <source>
        <dbReference type="ARBA" id="ARBA00023136"/>
    </source>
</evidence>
<evidence type="ECO:0000256" key="1">
    <source>
        <dbReference type="ARBA" id="ARBA00004651"/>
    </source>
</evidence>
<proteinExistence type="inferred from homology"/>
<dbReference type="AlphaFoldDB" id="A0A9J2PPJ5"/>
<keyword evidence="12" id="KW-1185">Reference proteome</keyword>
<keyword evidence="5 9" id="KW-0297">G-protein coupled receptor</keyword>
<dbReference type="GO" id="GO:0004989">
    <property type="term" value="F:octopamine receptor activity"/>
    <property type="evidence" value="ECO:0007669"/>
    <property type="project" value="TreeGrafter"/>
</dbReference>
<accession>A0A9J2PPJ5</accession>
<name>A0A9J2PPJ5_ASCLU</name>
<dbReference type="WBParaSite" id="ALUE_0001143101-mRNA-1">
    <property type="protein sequence ID" value="ALUE_0001143101-mRNA-1"/>
    <property type="gene ID" value="ALUE_0001143101"/>
</dbReference>
<dbReference type="PROSITE" id="PS00237">
    <property type="entry name" value="G_PROTEIN_RECEP_F1_1"/>
    <property type="match status" value="1"/>
</dbReference>
<evidence type="ECO:0000259" key="11">
    <source>
        <dbReference type="PROSITE" id="PS50262"/>
    </source>
</evidence>
<protein>
    <submittedName>
        <fullName evidence="13">G-protein coupled receptors family 1 profile domain-containing protein</fullName>
    </submittedName>
</protein>
<keyword evidence="7 9" id="KW-0675">Receptor</keyword>
<keyword evidence="3 9" id="KW-0812">Transmembrane</keyword>
<dbReference type="Gene3D" id="1.20.1070.10">
    <property type="entry name" value="Rhodopsin 7-helix transmembrane proteins"/>
    <property type="match status" value="1"/>
</dbReference>
<keyword evidence="2" id="KW-1003">Cell membrane</keyword>
<dbReference type="Proteomes" id="UP000036681">
    <property type="component" value="Unplaced"/>
</dbReference>
<evidence type="ECO:0000256" key="7">
    <source>
        <dbReference type="ARBA" id="ARBA00023170"/>
    </source>
</evidence>
<evidence type="ECO:0000256" key="9">
    <source>
        <dbReference type="RuleBase" id="RU000688"/>
    </source>
</evidence>
<organism evidence="12 13">
    <name type="scientific">Ascaris lumbricoides</name>
    <name type="common">Giant roundworm</name>
    <dbReference type="NCBI Taxonomy" id="6252"/>
    <lineage>
        <taxon>Eukaryota</taxon>
        <taxon>Metazoa</taxon>
        <taxon>Ecdysozoa</taxon>
        <taxon>Nematoda</taxon>
        <taxon>Chromadorea</taxon>
        <taxon>Rhabditida</taxon>
        <taxon>Spirurina</taxon>
        <taxon>Ascaridomorpha</taxon>
        <taxon>Ascaridoidea</taxon>
        <taxon>Ascarididae</taxon>
        <taxon>Ascaris</taxon>
    </lineage>
</organism>
<evidence type="ECO:0000256" key="8">
    <source>
        <dbReference type="ARBA" id="ARBA00023224"/>
    </source>
</evidence>
<dbReference type="PANTHER" id="PTHR24248">
    <property type="entry name" value="ADRENERGIC RECEPTOR-RELATED G-PROTEIN COUPLED RECEPTOR"/>
    <property type="match status" value="1"/>
</dbReference>
<feature type="transmembrane region" description="Helical" evidence="10">
    <location>
        <begin position="177"/>
        <end position="203"/>
    </location>
</feature>
<dbReference type="GO" id="GO:0004935">
    <property type="term" value="F:adrenergic receptor activity"/>
    <property type="evidence" value="ECO:0007669"/>
    <property type="project" value="InterPro"/>
</dbReference>
<dbReference type="PRINTS" id="PR00237">
    <property type="entry name" value="GPCRRHODOPSN"/>
</dbReference>
<feature type="domain" description="G-protein coupled receptors family 1 profile" evidence="11">
    <location>
        <begin position="24"/>
        <end position="351"/>
    </location>
</feature>
<reference evidence="13" key="1">
    <citation type="submission" date="2023-03" db="UniProtKB">
        <authorList>
            <consortium name="WormBaseParasite"/>
        </authorList>
    </citation>
    <scope>IDENTIFICATION</scope>
</reference>
<dbReference type="InterPro" id="IPR017452">
    <property type="entry name" value="GPCR_Rhodpsn_7TM"/>
</dbReference>
<dbReference type="GO" id="GO:0071880">
    <property type="term" value="P:adenylate cyclase-activating adrenergic receptor signaling pathway"/>
    <property type="evidence" value="ECO:0007669"/>
    <property type="project" value="TreeGrafter"/>
</dbReference>